<reference evidence="7 8" key="1">
    <citation type="submission" date="2014-09" db="EMBL/GenBank/DDBJ databases">
        <authorList>
            <person name="Ellenberger Sabrina"/>
        </authorList>
    </citation>
    <scope>NUCLEOTIDE SEQUENCE [LARGE SCALE GENOMIC DNA]</scope>
    <source>
        <strain evidence="7 8">CBS 412.66</strain>
    </source>
</reference>
<keyword evidence="4" id="KW-0010">Activator</keyword>
<keyword evidence="5" id="KW-0804">Transcription</keyword>
<organism evidence="7 8">
    <name type="scientific">Parasitella parasitica</name>
    <dbReference type="NCBI Taxonomy" id="35722"/>
    <lineage>
        <taxon>Eukaryota</taxon>
        <taxon>Fungi</taxon>
        <taxon>Fungi incertae sedis</taxon>
        <taxon>Mucoromycota</taxon>
        <taxon>Mucoromycotina</taxon>
        <taxon>Mucoromycetes</taxon>
        <taxon>Mucorales</taxon>
        <taxon>Mucorineae</taxon>
        <taxon>Mucoraceae</taxon>
        <taxon>Parasitella</taxon>
    </lineage>
</organism>
<comment type="subcellular location">
    <subcellularLocation>
        <location evidence="1">Nucleus</location>
    </subcellularLocation>
</comment>
<dbReference type="Proteomes" id="UP000054107">
    <property type="component" value="Unassembled WGS sequence"/>
</dbReference>
<dbReference type="STRING" id="35722.A0A0B7NEE9"/>
<evidence type="ECO:0000256" key="1">
    <source>
        <dbReference type="ARBA" id="ARBA00004123"/>
    </source>
</evidence>
<dbReference type="SUPFAM" id="SSF50978">
    <property type="entry name" value="WD40 repeat-like"/>
    <property type="match status" value="1"/>
</dbReference>
<proteinExistence type="inferred from homology"/>
<comment type="similarity">
    <text evidence="2">Belongs to the Mediator complex subunit 16 family.</text>
</comment>
<dbReference type="PANTHER" id="PTHR13224">
    <property type="entry name" value="THYROID HORMONE RECEPTOR-ASSOCIATED PROTEIN-RELATED"/>
    <property type="match status" value="1"/>
</dbReference>
<dbReference type="AlphaFoldDB" id="A0A0B7NEE9"/>
<dbReference type="PANTHER" id="PTHR13224:SF6">
    <property type="entry name" value="MEDIATOR OF RNA POLYMERASE II TRANSCRIPTION SUBUNIT 16"/>
    <property type="match status" value="1"/>
</dbReference>
<dbReference type="EMBL" id="LN730585">
    <property type="protein sequence ID" value="CEP13902.1"/>
    <property type="molecule type" value="Genomic_DNA"/>
</dbReference>
<evidence type="ECO:0000256" key="3">
    <source>
        <dbReference type="ARBA" id="ARBA00023015"/>
    </source>
</evidence>
<evidence type="ECO:0000313" key="8">
    <source>
        <dbReference type="Proteomes" id="UP000054107"/>
    </source>
</evidence>
<evidence type="ECO:0000256" key="5">
    <source>
        <dbReference type="ARBA" id="ARBA00023163"/>
    </source>
</evidence>
<evidence type="ECO:0000256" key="4">
    <source>
        <dbReference type="ARBA" id="ARBA00023159"/>
    </source>
</evidence>
<sequence>MVELTRAPKSMKRKRTDKKKAIFFDTFARYPASFLLSALTYKQASESLCISPRSVLISVPTPPNKTQFNAIAGDLFSLDEPIRKIPIKLMEHYHKQHTITHMQWNQKGNTVASVDETGQLALWSIENSVHEWELIYNTDLKQPLAAFLWLNAERLYTQQSDNSLKKEPVAGPRNPYGQLAFVTATVHGEIKVHFQRNGSIFSSFSTPIPNIGRREISRADAGCFGMSLAGLDDWERISHSAITMNKDGNIYLASHNASLQPKSVSIHSIRIMFPKKINEKGAIECKSISILKIQKQPFENITHMAFKHDLSVELVIGTGQLDASYLSTWQLRQIKKTIQSDFGTIVQEFNSLIFQSGIKIHGRFISSLTTSREGNATIVGLSDGSIHTDISTRMGALRNTAHESSIDPRFYQITKPRTAVNGDDDPVADTALSPNETHIIYSFLSGKIGVSKLTDDSFTDEYVNTITRKLQLCLLNNTDYLDLVSELVCMTKLQEHKEKVNTIVKNVLDSHEMHYNGSKELSNRPLEEWSLASLEKAYGFAMAVYSRLPDTKIQSINFSKAIQLPLILECFIGSCTTEITEIRTILDKQNIDTNDRIEFDSNSLWSLVSLSTWIYDYLKWILREWVLAIQHEVITLEDNIEFLNALDSLKPNNTDVENRWSLLLSSNLKNYTLADIQKLSDEYRDKCAKPSIYIGNESLYRFDVIRKRRLPSNVNTIQCMRCHQPTLRVDLEKDMIDPCFSAQWYQSIGKHCVCAGLFY</sequence>
<dbReference type="OrthoDB" id="4139168at2759"/>
<gene>
    <name evidence="7" type="primary">PARPA_08038.1 scaffold 31147</name>
</gene>
<dbReference type="GO" id="GO:0016592">
    <property type="term" value="C:mediator complex"/>
    <property type="evidence" value="ECO:0007669"/>
    <property type="project" value="TreeGrafter"/>
</dbReference>
<evidence type="ECO:0000256" key="6">
    <source>
        <dbReference type="ARBA" id="ARBA00023242"/>
    </source>
</evidence>
<keyword evidence="3" id="KW-0805">Transcription regulation</keyword>
<dbReference type="InterPro" id="IPR036322">
    <property type="entry name" value="WD40_repeat_dom_sf"/>
</dbReference>
<evidence type="ECO:0000256" key="2">
    <source>
        <dbReference type="ARBA" id="ARBA00006543"/>
    </source>
</evidence>
<dbReference type="InterPro" id="IPR015943">
    <property type="entry name" value="WD40/YVTN_repeat-like_dom_sf"/>
</dbReference>
<keyword evidence="8" id="KW-1185">Reference proteome</keyword>
<dbReference type="InterPro" id="IPR048338">
    <property type="entry name" value="Mediator_Med16"/>
</dbReference>
<keyword evidence="6" id="KW-0539">Nucleus</keyword>
<evidence type="ECO:0000313" key="7">
    <source>
        <dbReference type="EMBL" id="CEP13902.1"/>
    </source>
</evidence>
<accession>A0A0B7NEE9</accession>
<protein>
    <recommendedName>
        <fullName evidence="9">Mediator complex subunit 16</fullName>
    </recommendedName>
</protein>
<dbReference type="Gene3D" id="2.130.10.10">
    <property type="entry name" value="YVTN repeat-like/Quinoprotein amine dehydrogenase"/>
    <property type="match status" value="1"/>
</dbReference>
<evidence type="ECO:0008006" key="9">
    <source>
        <dbReference type="Google" id="ProtNLM"/>
    </source>
</evidence>
<dbReference type="GO" id="GO:0045893">
    <property type="term" value="P:positive regulation of DNA-templated transcription"/>
    <property type="evidence" value="ECO:0007669"/>
    <property type="project" value="TreeGrafter"/>
</dbReference>
<name>A0A0B7NEE9_9FUNG</name>